<sequence>MTDESITLRKADVANLDRVEALLEANDLPSEDVRAKPECFLLAYADAEWIGVGGVEIYGPNGLLRSVVVRESNRGQGYGRTLCDALEDHARANGVETLYLLTTTASEFFRQRGYEEVDRECVPGSVRGTTEFSDLCPSSATCARRDLR</sequence>
<dbReference type="InterPro" id="IPR016181">
    <property type="entry name" value="Acyl_CoA_acyltransferase"/>
</dbReference>
<dbReference type="InterPro" id="IPR000182">
    <property type="entry name" value="GNAT_dom"/>
</dbReference>
<dbReference type="OrthoDB" id="204402at2157"/>
<accession>A0A7D5GZ26</accession>
<name>A0A7D5GZ26_9EURY</name>
<evidence type="ECO:0000259" key="3">
    <source>
        <dbReference type="PROSITE" id="PS51186"/>
    </source>
</evidence>
<dbReference type="SUPFAM" id="SSF55729">
    <property type="entry name" value="Acyl-CoA N-acyltransferases (Nat)"/>
    <property type="match status" value="1"/>
</dbReference>
<evidence type="ECO:0000256" key="2">
    <source>
        <dbReference type="ARBA" id="ARBA00023315"/>
    </source>
</evidence>
<keyword evidence="1 4" id="KW-0808">Transferase</keyword>
<feature type="domain" description="N-acetyltransferase" evidence="3">
    <location>
        <begin position="6"/>
        <end position="137"/>
    </location>
</feature>
<keyword evidence="5" id="KW-1185">Reference proteome</keyword>
<dbReference type="GO" id="GO:0016747">
    <property type="term" value="F:acyltransferase activity, transferring groups other than amino-acyl groups"/>
    <property type="evidence" value="ECO:0007669"/>
    <property type="project" value="InterPro"/>
</dbReference>
<dbReference type="Gene3D" id="3.40.630.30">
    <property type="match status" value="1"/>
</dbReference>
<evidence type="ECO:0000313" key="4">
    <source>
        <dbReference type="EMBL" id="QLG29169.1"/>
    </source>
</evidence>
<dbReference type="CDD" id="cd04301">
    <property type="entry name" value="NAT_SF"/>
    <property type="match status" value="1"/>
</dbReference>
<proteinExistence type="predicted"/>
<protein>
    <submittedName>
        <fullName evidence="4">GNAT family N-acetyltransferase</fullName>
    </submittedName>
</protein>
<evidence type="ECO:0000313" key="5">
    <source>
        <dbReference type="Proteomes" id="UP000509750"/>
    </source>
</evidence>
<evidence type="ECO:0000256" key="1">
    <source>
        <dbReference type="ARBA" id="ARBA00022679"/>
    </source>
</evidence>
<dbReference type="KEGG" id="halg:HUG10_17255"/>
<dbReference type="AlphaFoldDB" id="A0A7D5GZ26"/>
<dbReference type="PANTHER" id="PTHR43877:SF2">
    <property type="entry name" value="AMINOALKYLPHOSPHONATE N-ACETYLTRANSFERASE-RELATED"/>
    <property type="match status" value="1"/>
</dbReference>
<dbReference type="PANTHER" id="PTHR43877">
    <property type="entry name" value="AMINOALKYLPHOSPHONATE N-ACETYLTRANSFERASE-RELATED-RELATED"/>
    <property type="match status" value="1"/>
</dbReference>
<dbReference type="InterPro" id="IPR050832">
    <property type="entry name" value="Bact_Acetyltransf"/>
</dbReference>
<keyword evidence="2" id="KW-0012">Acyltransferase</keyword>
<dbReference type="Proteomes" id="UP000509750">
    <property type="component" value="Chromosome"/>
</dbReference>
<dbReference type="EMBL" id="CP058529">
    <property type="protein sequence ID" value="QLG29169.1"/>
    <property type="molecule type" value="Genomic_DNA"/>
</dbReference>
<reference evidence="4 5" key="1">
    <citation type="submission" date="2020-07" db="EMBL/GenBank/DDBJ databases">
        <title>Gai3-2, isolated from salt lake.</title>
        <authorList>
            <person name="Cui H."/>
            <person name="Shi X."/>
        </authorList>
    </citation>
    <scope>NUCLEOTIDE SEQUENCE [LARGE SCALE GENOMIC DNA]</scope>
    <source>
        <strain evidence="4 5">Gai3-2</strain>
    </source>
</reference>
<dbReference type="GeneID" id="56030618"/>
<dbReference type="RefSeq" id="WP_179170743.1">
    <property type="nucleotide sequence ID" value="NZ_CP058529.1"/>
</dbReference>
<organism evidence="4 5">
    <name type="scientific">Halorarum halophilum</name>
    <dbReference type="NCBI Taxonomy" id="2743090"/>
    <lineage>
        <taxon>Archaea</taxon>
        <taxon>Methanobacteriati</taxon>
        <taxon>Methanobacteriota</taxon>
        <taxon>Stenosarchaea group</taxon>
        <taxon>Halobacteria</taxon>
        <taxon>Halobacteriales</taxon>
        <taxon>Haloferacaceae</taxon>
        <taxon>Halorarum</taxon>
    </lineage>
</organism>
<dbReference type="Pfam" id="PF00583">
    <property type="entry name" value="Acetyltransf_1"/>
    <property type="match status" value="1"/>
</dbReference>
<dbReference type="PROSITE" id="PS51186">
    <property type="entry name" value="GNAT"/>
    <property type="match status" value="1"/>
</dbReference>
<gene>
    <name evidence="4" type="ORF">HUG10_17255</name>
</gene>
<dbReference type="NCBIfam" id="NF040501">
    <property type="entry name" value="resist_ArsN2"/>
    <property type="match status" value="1"/>
</dbReference>